<feature type="compositionally biased region" description="Polar residues" evidence="6">
    <location>
        <begin position="298"/>
        <end position="323"/>
    </location>
</feature>
<keyword evidence="2 7" id="KW-0812">Transmembrane</keyword>
<dbReference type="PANTHER" id="PTHR33048:SF47">
    <property type="entry name" value="INTEGRAL MEMBRANE PROTEIN-RELATED"/>
    <property type="match status" value="1"/>
</dbReference>
<evidence type="ECO:0000313" key="10">
    <source>
        <dbReference type="Proteomes" id="UP000813385"/>
    </source>
</evidence>
<reference evidence="9" key="1">
    <citation type="journal article" date="2021" name="Nat. Commun.">
        <title>Genetic determinants of endophytism in the Arabidopsis root mycobiome.</title>
        <authorList>
            <person name="Mesny F."/>
            <person name="Miyauchi S."/>
            <person name="Thiergart T."/>
            <person name="Pickel B."/>
            <person name="Atanasova L."/>
            <person name="Karlsson M."/>
            <person name="Huettel B."/>
            <person name="Barry K.W."/>
            <person name="Haridas S."/>
            <person name="Chen C."/>
            <person name="Bauer D."/>
            <person name="Andreopoulos W."/>
            <person name="Pangilinan J."/>
            <person name="LaButti K."/>
            <person name="Riley R."/>
            <person name="Lipzen A."/>
            <person name="Clum A."/>
            <person name="Drula E."/>
            <person name="Henrissat B."/>
            <person name="Kohler A."/>
            <person name="Grigoriev I.V."/>
            <person name="Martin F.M."/>
            <person name="Hacquard S."/>
        </authorList>
    </citation>
    <scope>NUCLEOTIDE SEQUENCE</scope>
    <source>
        <strain evidence="9">MPI-CAGE-AT-0016</strain>
    </source>
</reference>
<sequence length="383" mass="41970">MSLPPPPADLDLTESRVPEILASLATTWTFAVIAVALRFVARRLKNNPLWIEDWLVTASLVFASIHVWTSIAYMLPHGTGKHVWVAPPEAVKVWAIGLFISEIVYTLTLVTVKFSTLAFYWRIFGSSTSIRIPIWTLLGVVAAWGIAVLGVSIFQCSPIRAFWMQWDPANPMSPADFSCPVDSKKFFNGNSIPNIITDAMVVGLPIPYVWKLQLPGPQKFAVIFIFTLGAFVTIISAVRLVFIQGVDLTSPDITWNFCNAVIWTNVEGNLAIVCCCLPSLKPLLSLALKGTISTTENTAKSGASNTFHQNSKQSRNHLNSGTPIVSKGPSKVDDERPFARLDERDSNSFNGDAASGHELTDLGKDGITVTKAFKIDSNVARQH</sequence>
<dbReference type="InterPro" id="IPR049326">
    <property type="entry name" value="Rhodopsin_dom_fungi"/>
</dbReference>
<evidence type="ECO:0000256" key="5">
    <source>
        <dbReference type="ARBA" id="ARBA00038359"/>
    </source>
</evidence>
<feature type="transmembrane region" description="Helical" evidence="7">
    <location>
        <begin position="220"/>
        <end position="242"/>
    </location>
</feature>
<keyword evidence="3 7" id="KW-1133">Transmembrane helix</keyword>
<evidence type="ECO:0000256" key="4">
    <source>
        <dbReference type="ARBA" id="ARBA00023136"/>
    </source>
</evidence>
<keyword evidence="10" id="KW-1185">Reference proteome</keyword>
<dbReference type="Pfam" id="PF20684">
    <property type="entry name" value="Fung_rhodopsin"/>
    <property type="match status" value="1"/>
</dbReference>
<name>A0A8K0T7M2_9PEZI</name>
<evidence type="ECO:0000256" key="6">
    <source>
        <dbReference type="SAM" id="MobiDB-lite"/>
    </source>
</evidence>
<accession>A0A8K0T7M2</accession>
<evidence type="ECO:0000313" key="9">
    <source>
        <dbReference type="EMBL" id="KAH7353546.1"/>
    </source>
</evidence>
<evidence type="ECO:0000256" key="7">
    <source>
        <dbReference type="SAM" id="Phobius"/>
    </source>
</evidence>
<feature type="domain" description="Rhodopsin" evidence="8">
    <location>
        <begin position="37"/>
        <end position="285"/>
    </location>
</feature>
<protein>
    <recommendedName>
        <fullName evidence="8">Rhodopsin domain-containing protein</fullName>
    </recommendedName>
</protein>
<feature type="transmembrane region" description="Helical" evidence="7">
    <location>
        <begin position="95"/>
        <end position="120"/>
    </location>
</feature>
<comment type="similarity">
    <text evidence="5">Belongs to the SAT4 family.</text>
</comment>
<dbReference type="AlphaFoldDB" id="A0A8K0T7M2"/>
<feature type="transmembrane region" description="Helical" evidence="7">
    <location>
        <begin position="20"/>
        <end position="41"/>
    </location>
</feature>
<feature type="region of interest" description="Disordered" evidence="6">
    <location>
        <begin position="298"/>
        <end position="361"/>
    </location>
</feature>
<organism evidence="9 10">
    <name type="scientific">Plectosphaerella cucumerina</name>
    <dbReference type="NCBI Taxonomy" id="40658"/>
    <lineage>
        <taxon>Eukaryota</taxon>
        <taxon>Fungi</taxon>
        <taxon>Dikarya</taxon>
        <taxon>Ascomycota</taxon>
        <taxon>Pezizomycotina</taxon>
        <taxon>Sordariomycetes</taxon>
        <taxon>Hypocreomycetidae</taxon>
        <taxon>Glomerellales</taxon>
        <taxon>Plectosphaerellaceae</taxon>
        <taxon>Plectosphaerella</taxon>
    </lineage>
</organism>
<dbReference type="GO" id="GO:0016020">
    <property type="term" value="C:membrane"/>
    <property type="evidence" value="ECO:0007669"/>
    <property type="project" value="UniProtKB-SubCell"/>
</dbReference>
<evidence type="ECO:0000256" key="3">
    <source>
        <dbReference type="ARBA" id="ARBA00022989"/>
    </source>
</evidence>
<gene>
    <name evidence="9" type="ORF">B0T11DRAFT_341824</name>
</gene>
<evidence type="ECO:0000256" key="1">
    <source>
        <dbReference type="ARBA" id="ARBA00004141"/>
    </source>
</evidence>
<evidence type="ECO:0000256" key="2">
    <source>
        <dbReference type="ARBA" id="ARBA00022692"/>
    </source>
</evidence>
<feature type="compositionally biased region" description="Basic and acidic residues" evidence="6">
    <location>
        <begin position="330"/>
        <end position="346"/>
    </location>
</feature>
<dbReference type="PANTHER" id="PTHR33048">
    <property type="entry name" value="PTH11-LIKE INTEGRAL MEMBRANE PROTEIN (AFU_ORTHOLOGUE AFUA_5G11245)"/>
    <property type="match status" value="1"/>
</dbReference>
<feature type="transmembrane region" description="Helical" evidence="7">
    <location>
        <begin position="53"/>
        <end position="75"/>
    </location>
</feature>
<dbReference type="InterPro" id="IPR052337">
    <property type="entry name" value="SAT4-like"/>
</dbReference>
<feature type="transmembrane region" description="Helical" evidence="7">
    <location>
        <begin position="132"/>
        <end position="154"/>
    </location>
</feature>
<comment type="subcellular location">
    <subcellularLocation>
        <location evidence="1">Membrane</location>
        <topology evidence="1">Multi-pass membrane protein</topology>
    </subcellularLocation>
</comment>
<dbReference type="EMBL" id="JAGPXD010000005">
    <property type="protein sequence ID" value="KAH7353546.1"/>
    <property type="molecule type" value="Genomic_DNA"/>
</dbReference>
<comment type="caution">
    <text evidence="9">The sequence shown here is derived from an EMBL/GenBank/DDBJ whole genome shotgun (WGS) entry which is preliminary data.</text>
</comment>
<evidence type="ECO:0000259" key="8">
    <source>
        <dbReference type="Pfam" id="PF20684"/>
    </source>
</evidence>
<dbReference type="OrthoDB" id="5417844at2759"/>
<dbReference type="Proteomes" id="UP000813385">
    <property type="component" value="Unassembled WGS sequence"/>
</dbReference>
<proteinExistence type="inferred from homology"/>
<keyword evidence="4 7" id="KW-0472">Membrane</keyword>